<dbReference type="OrthoDB" id="185373at2759"/>
<dbReference type="FunFam" id="1.25.40.10:FF:000158">
    <property type="entry name" value="pentatricopeptide repeat-containing protein At2g33680"/>
    <property type="match status" value="1"/>
</dbReference>
<dbReference type="AlphaFoldDB" id="A0A8T2TBE4"/>
<feature type="repeat" description="PPR" evidence="2">
    <location>
        <begin position="490"/>
        <end position="524"/>
    </location>
</feature>
<feature type="repeat" description="PPR" evidence="2">
    <location>
        <begin position="591"/>
        <end position="625"/>
    </location>
</feature>
<dbReference type="Gene3D" id="1.25.40.10">
    <property type="entry name" value="Tetratricopeptide repeat domain"/>
    <property type="match status" value="8"/>
</dbReference>
<dbReference type="NCBIfam" id="TIGR00756">
    <property type="entry name" value="PPR"/>
    <property type="match status" value="8"/>
</dbReference>
<sequence length="864" mass="96241">MYSIAFPCAHLQSPEELPSIDELIASAQRCRQSGSLQLIRNVHVEACTIGLEDHERLGNHLVPAFVECGSLQNAQRVFNKLVYRNECSWSGLIEAYADCDDAERAFLLYQYMQEEGIYPSVYTFIALLKACVSASCLEKGQNVHIDITKFGLEEDAYIGSSLVDMYAKCGSLSIAQYVFQKLSERNVSTWTAMISGYVQEGLYEHALKAFEQMKSEDFSPDAFTFVSLLKACRSLCSIDMIREIHNIIVKNDLEGNPYVSSTLTDSYASLGLLSEAKAILDEQHSVDVYSWTALISACLAHGSYSDVLGYFDQMCGLGVSPSTVTFTCILQACSSLNDVDAGQTMHIEIVKMGLEDDFAVANTLVDMYSTCDYHQEAEDVFNRHCDRDVVTWTALIAGYAKMGLTKRVFRCLEEMELEGISPNSVTYLACMKSCQITNMIDVVEALHAQVYIRGFEYDLSVGNALIDSYARCGAFTEAEDMLAKLASGRDIVSWNSLITGYVEHGYCTEALVHFEELLREGFLPTSITYGSSLKACWIAEALDIGQQIHMRIVKEGLECDPLVFNNLVSMYVKCDCYDEAWKLFLDLPSRDLIGWNIFIAGYGDSGQTDQALDCFSEMCMDNIIPDIVSWNSILSSLSEKGSVEKTFSIYAQMQEQGYLPDRIIFLSMSVACRNAPSLERGKRIHIQIQGAYGIKVTDVVLMNSLIEMYSNSGQMSDAQNLFTTMGTRNHISWSSLISGYACFGSIDHVLCLFQEAMQSGVNVDGVLILGVLSACAHAGLLCKGQEICQMMMNSYTFDPTIEHFASLIDLYSRAGQLNEALALINIMPIQPNVVIWFTILSACKNWDDVFSERMAFDHALQFEK</sequence>
<feature type="repeat" description="PPR" evidence="2">
    <location>
        <begin position="287"/>
        <end position="321"/>
    </location>
</feature>
<dbReference type="EMBL" id="CM035419">
    <property type="protein sequence ID" value="KAH7416077.1"/>
    <property type="molecule type" value="Genomic_DNA"/>
</dbReference>
<dbReference type="GO" id="GO:0003723">
    <property type="term" value="F:RNA binding"/>
    <property type="evidence" value="ECO:0007669"/>
    <property type="project" value="InterPro"/>
</dbReference>
<feature type="repeat" description="PPR" evidence="2">
    <location>
        <begin position="626"/>
        <end position="660"/>
    </location>
</feature>
<dbReference type="GO" id="GO:0048731">
    <property type="term" value="P:system development"/>
    <property type="evidence" value="ECO:0007669"/>
    <property type="project" value="UniProtKB-ARBA"/>
</dbReference>
<keyword evidence="4" id="KW-1185">Reference proteome</keyword>
<dbReference type="InterPro" id="IPR011990">
    <property type="entry name" value="TPR-like_helical_dom_sf"/>
</dbReference>
<organism evidence="3 4">
    <name type="scientific">Ceratopteris richardii</name>
    <name type="common">Triangle waterfern</name>
    <dbReference type="NCBI Taxonomy" id="49495"/>
    <lineage>
        <taxon>Eukaryota</taxon>
        <taxon>Viridiplantae</taxon>
        <taxon>Streptophyta</taxon>
        <taxon>Embryophyta</taxon>
        <taxon>Tracheophyta</taxon>
        <taxon>Polypodiopsida</taxon>
        <taxon>Polypodiidae</taxon>
        <taxon>Polypodiales</taxon>
        <taxon>Pteridineae</taxon>
        <taxon>Pteridaceae</taxon>
        <taxon>Parkerioideae</taxon>
        <taxon>Ceratopteris</taxon>
    </lineage>
</organism>
<evidence type="ECO:0000313" key="3">
    <source>
        <dbReference type="EMBL" id="KAH7416077.1"/>
    </source>
</evidence>
<feature type="repeat" description="PPR" evidence="2">
    <location>
        <begin position="186"/>
        <end position="220"/>
    </location>
</feature>
<dbReference type="PANTHER" id="PTHR47926">
    <property type="entry name" value="PENTATRICOPEPTIDE REPEAT-CONTAINING PROTEIN"/>
    <property type="match status" value="1"/>
</dbReference>
<keyword evidence="1" id="KW-0677">Repeat</keyword>
<dbReference type="Pfam" id="PF13041">
    <property type="entry name" value="PPR_2"/>
    <property type="match status" value="5"/>
</dbReference>
<evidence type="ECO:0008006" key="5">
    <source>
        <dbReference type="Google" id="ProtNLM"/>
    </source>
</evidence>
<dbReference type="Proteomes" id="UP000825935">
    <property type="component" value="Chromosome 14"/>
</dbReference>
<dbReference type="PANTHER" id="PTHR47926:SF347">
    <property type="entry name" value="PENTATRICOPEPTIDE REPEAT-CONTAINING PROTEIN"/>
    <property type="match status" value="1"/>
</dbReference>
<dbReference type="InterPro" id="IPR002885">
    <property type="entry name" value="PPR_rpt"/>
</dbReference>
<evidence type="ECO:0000256" key="1">
    <source>
        <dbReference type="ARBA" id="ARBA00022737"/>
    </source>
</evidence>
<feature type="repeat" description="PPR" evidence="2">
    <location>
        <begin position="85"/>
        <end position="119"/>
    </location>
</feature>
<dbReference type="PROSITE" id="PS51375">
    <property type="entry name" value="PPR"/>
    <property type="match status" value="8"/>
</dbReference>
<reference evidence="3" key="1">
    <citation type="submission" date="2021-08" db="EMBL/GenBank/DDBJ databases">
        <title>WGS assembly of Ceratopteris richardii.</title>
        <authorList>
            <person name="Marchant D.B."/>
            <person name="Chen G."/>
            <person name="Jenkins J."/>
            <person name="Shu S."/>
            <person name="Leebens-Mack J."/>
            <person name="Grimwood J."/>
            <person name="Schmutz J."/>
            <person name="Soltis P."/>
            <person name="Soltis D."/>
            <person name="Chen Z.-H."/>
        </authorList>
    </citation>
    <scope>NUCLEOTIDE SEQUENCE</scope>
    <source>
        <strain evidence="3">Whitten #5841</strain>
        <tissue evidence="3">Leaf</tissue>
    </source>
</reference>
<feature type="repeat" description="PPR" evidence="2">
    <location>
        <begin position="388"/>
        <end position="422"/>
    </location>
</feature>
<evidence type="ECO:0000256" key="2">
    <source>
        <dbReference type="PROSITE-ProRule" id="PRU00708"/>
    </source>
</evidence>
<proteinExistence type="predicted"/>
<name>A0A8T2TBE4_CERRI</name>
<protein>
    <recommendedName>
        <fullName evidence="5">Pentatricopeptide repeat-containing protein</fullName>
    </recommendedName>
</protein>
<comment type="caution">
    <text evidence="3">The sequence shown here is derived from an EMBL/GenBank/DDBJ whole genome shotgun (WGS) entry which is preliminary data.</text>
</comment>
<dbReference type="GO" id="GO:0009451">
    <property type="term" value="P:RNA modification"/>
    <property type="evidence" value="ECO:0007669"/>
    <property type="project" value="InterPro"/>
</dbReference>
<evidence type="ECO:0000313" key="4">
    <source>
        <dbReference type="Proteomes" id="UP000825935"/>
    </source>
</evidence>
<gene>
    <name evidence="3" type="ORF">KP509_14G074100</name>
</gene>
<dbReference type="InterPro" id="IPR046960">
    <property type="entry name" value="PPR_At4g14850-like_plant"/>
</dbReference>
<accession>A0A8T2TBE4</accession>
<dbReference type="Pfam" id="PF01535">
    <property type="entry name" value="PPR"/>
    <property type="match status" value="7"/>
</dbReference>
<feature type="repeat" description="PPR" evidence="2">
    <location>
        <begin position="729"/>
        <end position="763"/>
    </location>
</feature>
<dbReference type="FunFam" id="1.25.40.10:FF:000344">
    <property type="entry name" value="Pentatricopeptide repeat-containing protein"/>
    <property type="match status" value="1"/>
</dbReference>